<dbReference type="GO" id="GO:0016874">
    <property type="term" value="F:ligase activity"/>
    <property type="evidence" value="ECO:0007669"/>
    <property type="project" value="UniProtKB-KW"/>
</dbReference>
<dbReference type="STRING" id="108003.B1C78_11910"/>
<keyword evidence="1" id="KW-0436">Ligase</keyword>
<organism evidence="1 2">
    <name type="scientific">Thioalkalivibrio denitrificans</name>
    <dbReference type="NCBI Taxonomy" id="108003"/>
    <lineage>
        <taxon>Bacteria</taxon>
        <taxon>Pseudomonadati</taxon>
        <taxon>Pseudomonadota</taxon>
        <taxon>Gammaproteobacteria</taxon>
        <taxon>Chromatiales</taxon>
        <taxon>Ectothiorhodospiraceae</taxon>
        <taxon>Thioalkalivibrio</taxon>
    </lineage>
</organism>
<dbReference type="OrthoDB" id="5597599at2"/>
<comment type="caution">
    <text evidence="1">The sequence shown here is derived from an EMBL/GenBank/DDBJ whole genome shotgun (WGS) entry which is preliminary data.</text>
</comment>
<sequence>MSSFVELPQSRNGAGETRRVGVEMEMADIGLADMAEEVVRRFGGTHEPDGAFVHRVVDTRYGEFRMELDSSLLKEREYLKFLKRLGVEVDPDAGLDRILSDLAGIVVPHELVAPPIPWTALEEMDGLREGLRARGARGTHASLLYAFGLQLNIEAARLEADYLRDILRAFILLYEWLMERGGVDLSRRFTPYVNAFPGRYARRILDPDYAPPMDGLIDHYLRDNPTRNRPLDMLPLFAHIDAGRVSAAPVEHHLVKARPTFHYRLPDCRIDEPDWCLAQPWNDWVAVERLAADPVRLEQLSREALTAPGHAIGRIGDRWRGALRDLFGD</sequence>
<evidence type="ECO:0000313" key="1">
    <source>
        <dbReference type="EMBL" id="OOG23257.1"/>
    </source>
</evidence>
<dbReference type="InterPro" id="IPR022025">
    <property type="entry name" value="Amidoligase_2"/>
</dbReference>
<reference evidence="1 2" key="1">
    <citation type="submission" date="2017-02" db="EMBL/GenBank/DDBJ databases">
        <title>Genomic diversity within the haloalkaliphilic genus Thioalkalivibrio.</title>
        <authorList>
            <person name="Ahn A.-C."/>
            <person name="Meier-Kolthoff J."/>
            <person name="Overmars L."/>
            <person name="Richter M."/>
            <person name="Woyke T."/>
            <person name="Sorokin D.Y."/>
            <person name="Muyzer G."/>
        </authorList>
    </citation>
    <scope>NUCLEOTIDE SEQUENCE [LARGE SCALE GENOMIC DNA]</scope>
    <source>
        <strain evidence="1 2">ALJD</strain>
    </source>
</reference>
<dbReference type="Proteomes" id="UP000189462">
    <property type="component" value="Unassembled WGS sequence"/>
</dbReference>
<dbReference type="EMBL" id="MVBK01000070">
    <property type="protein sequence ID" value="OOG23257.1"/>
    <property type="molecule type" value="Genomic_DNA"/>
</dbReference>
<evidence type="ECO:0000313" key="2">
    <source>
        <dbReference type="Proteomes" id="UP000189462"/>
    </source>
</evidence>
<dbReference type="RefSeq" id="WP_077279380.1">
    <property type="nucleotide sequence ID" value="NZ_MVBK01000070.1"/>
</dbReference>
<gene>
    <name evidence="1" type="ORF">B1C78_11910</name>
</gene>
<protein>
    <submittedName>
        <fullName evidence="1">Amidoligase enzyme</fullName>
    </submittedName>
</protein>
<accession>A0A1V3NDU3</accession>
<keyword evidence="2" id="KW-1185">Reference proteome</keyword>
<dbReference type="AlphaFoldDB" id="A0A1V3NDU3"/>
<name>A0A1V3NDU3_9GAMM</name>
<dbReference type="Pfam" id="PF12224">
    <property type="entry name" value="Amidoligase_2"/>
    <property type="match status" value="1"/>
</dbReference>
<proteinExistence type="predicted"/>